<feature type="transmembrane region" description="Helical" evidence="1">
    <location>
        <begin position="127"/>
        <end position="143"/>
    </location>
</feature>
<feature type="transmembrane region" description="Helical" evidence="1">
    <location>
        <begin position="243"/>
        <end position="262"/>
    </location>
</feature>
<feature type="transmembrane region" description="Helical" evidence="1">
    <location>
        <begin position="150"/>
        <end position="171"/>
    </location>
</feature>
<keyword evidence="1" id="KW-0472">Membrane</keyword>
<reference evidence="2 3" key="1">
    <citation type="submission" date="2018-04" db="EMBL/GenBank/DDBJ databases">
        <title>Genomic Encyclopedia of Archaeal and Bacterial Type Strains, Phase II (KMG-II): from individual species to whole genera.</title>
        <authorList>
            <person name="Goeker M."/>
        </authorList>
    </citation>
    <scope>NUCLEOTIDE SEQUENCE [LARGE SCALE GENOMIC DNA]</scope>
    <source>
        <strain evidence="2 3">DSM 18806</strain>
    </source>
</reference>
<evidence type="ECO:0000256" key="1">
    <source>
        <dbReference type="SAM" id="Phobius"/>
    </source>
</evidence>
<dbReference type="EMBL" id="QAOM01000015">
    <property type="protein sequence ID" value="PTQ82942.1"/>
    <property type="molecule type" value="Genomic_DNA"/>
</dbReference>
<dbReference type="AlphaFoldDB" id="A0A2T5IGM2"/>
<evidence type="ECO:0000313" key="3">
    <source>
        <dbReference type="Proteomes" id="UP000244161"/>
    </source>
</evidence>
<feature type="transmembrane region" description="Helical" evidence="1">
    <location>
        <begin position="177"/>
        <end position="198"/>
    </location>
</feature>
<feature type="transmembrane region" description="Helical" evidence="1">
    <location>
        <begin position="62"/>
        <end position="92"/>
    </location>
</feature>
<gene>
    <name evidence="2" type="ORF">C8U37_11519</name>
</gene>
<name>A0A2T5IGM2_9LACT</name>
<feature type="transmembrane region" description="Helical" evidence="1">
    <location>
        <begin position="218"/>
        <end position="237"/>
    </location>
</feature>
<feature type="transmembrane region" description="Helical" evidence="1">
    <location>
        <begin position="17"/>
        <end position="42"/>
    </location>
</feature>
<dbReference type="OrthoDB" id="2156233at2"/>
<proteinExistence type="predicted"/>
<protein>
    <submittedName>
        <fullName evidence="2">Uncharacterized protein</fullName>
    </submittedName>
</protein>
<evidence type="ECO:0000313" key="2">
    <source>
        <dbReference type="EMBL" id="PTQ82942.1"/>
    </source>
</evidence>
<keyword evidence="3" id="KW-1185">Reference proteome</keyword>
<keyword evidence="1" id="KW-0812">Transmembrane</keyword>
<sequence length="268" mass="29717">MFTLGRSMDFGYKTNRIIVLSSVIVAAIGWWLTGNVLSGVYIGFSLFLTWALVRELDPNHEYAAFLAAAFSLLNVLYYENIQLLVVVWILLLMRIVNGITGKKLTTFDIFSVLGLTTYLSFNDGNSIYLMIFILAMVFSIKTGEKKREALIASVISIGIVAAERFFINYLSFNSIEYSNAVTLFLIAASGLSLILFWFLSKGEIKDDKGNGVNRSKLLASQILYSATILLLFVFGGVSLNNLVIYLSAVLGAIIYFIGGEILTRTRSN</sequence>
<dbReference type="RefSeq" id="WP_108033197.1">
    <property type="nucleotide sequence ID" value="NZ_QAOM01000015.1"/>
</dbReference>
<organism evidence="2 3">
    <name type="scientific">Trichococcus patagoniensis</name>
    <dbReference type="NCBI Taxonomy" id="382641"/>
    <lineage>
        <taxon>Bacteria</taxon>
        <taxon>Bacillati</taxon>
        <taxon>Bacillota</taxon>
        <taxon>Bacilli</taxon>
        <taxon>Lactobacillales</taxon>
        <taxon>Carnobacteriaceae</taxon>
        <taxon>Trichococcus</taxon>
    </lineage>
</organism>
<comment type="caution">
    <text evidence="2">The sequence shown here is derived from an EMBL/GenBank/DDBJ whole genome shotgun (WGS) entry which is preliminary data.</text>
</comment>
<keyword evidence="1" id="KW-1133">Transmembrane helix</keyword>
<accession>A0A2T5IGM2</accession>
<dbReference type="Proteomes" id="UP000244161">
    <property type="component" value="Unassembled WGS sequence"/>
</dbReference>